<dbReference type="AlphaFoldDB" id="A0A7U2HTC0"/>
<proteinExistence type="predicted"/>
<feature type="coiled-coil region" evidence="1">
    <location>
        <begin position="88"/>
        <end position="115"/>
    </location>
</feature>
<dbReference type="VEuPathDB" id="FungiDB:JI435_094930"/>
<dbReference type="OrthoDB" id="10579043at2759"/>
<sequence length="345" mass="38953">MSWTELAKVLDDTALFDRGLFTLPGGKYRGTPPVVVLRRAFPNFEDVQKAYREHRAKSQNDEDAFKKIKHLLVAKPGVIKDEDMHFWIAKVERHLKKLTNKIEADKRKREGLTLLELEREQKNNVTQSIIKECASFRPSPDRPSAASIDDFAVAAEAQSENSSTLVTHLKCIEHDPTALANFLSTERTNLLPNVKPFIDGLRSGRLRPLKDAKVTDWEDNIPQLFCVKDVCPDLDLEAVWGTAITHIKQGTVYEAHRNGQPLEFEPQFVSTFCRGTSVGYPKYVVNIPLGNIKLYLPQHIQEHYKVYQQEDEDSVFLAQANIGTFGSVVDIHDGNASSLIALSMN</sequence>
<gene>
    <name evidence="2" type="ORF">JI435_094930</name>
</gene>
<name>A0A7U2HTC0_PHANO</name>
<keyword evidence="3" id="KW-1185">Reference proteome</keyword>
<accession>A0A7U2HTC0</accession>
<evidence type="ECO:0000313" key="2">
    <source>
        <dbReference type="EMBL" id="QRC90073.1"/>
    </source>
</evidence>
<keyword evidence="1" id="KW-0175">Coiled coil</keyword>
<dbReference type="RefSeq" id="XP_001799784.1">
    <property type="nucleotide sequence ID" value="XM_001799732.1"/>
</dbReference>
<protein>
    <submittedName>
        <fullName evidence="2">Uncharacterized protein</fullName>
    </submittedName>
</protein>
<organism evidence="2 3">
    <name type="scientific">Phaeosphaeria nodorum (strain SN15 / ATCC MYA-4574 / FGSC 10173)</name>
    <name type="common">Glume blotch fungus</name>
    <name type="synonym">Parastagonospora nodorum</name>
    <dbReference type="NCBI Taxonomy" id="321614"/>
    <lineage>
        <taxon>Eukaryota</taxon>
        <taxon>Fungi</taxon>
        <taxon>Dikarya</taxon>
        <taxon>Ascomycota</taxon>
        <taxon>Pezizomycotina</taxon>
        <taxon>Dothideomycetes</taxon>
        <taxon>Pleosporomycetidae</taxon>
        <taxon>Pleosporales</taxon>
        <taxon>Pleosporineae</taxon>
        <taxon>Phaeosphaeriaceae</taxon>
        <taxon>Parastagonospora</taxon>
    </lineage>
</organism>
<evidence type="ECO:0000256" key="1">
    <source>
        <dbReference type="SAM" id="Coils"/>
    </source>
</evidence>
<dbReference type="Proteomes" id="UP000663193">
    <property type="component" value="Chromosome 1"/>
</dbReference>
<dbReference type="KEGG" id="pno:SNOG_09493"/>
<dbReference type="EMBL" id="CP069023">
    <property type="protein sequence ID" value="QRC90073.1"/>
    <property type="molecule type" value="Genomic_DNA"/>
</dbReference>
<reference evidence="3" key="1">
    <citation type="journal article" date="2021" name="BMC Genomics">
        <title>Chromosome-level genome assembly and manually-curated proteome of model necrotroph Parastagonospora nodorum Sn15 reveals a genome-wide trove of candidate effector homologs, and redundancy of virulence-related functions within an accessory chromosome.</title>
        <authorList>
            <person name="Bertazzoni S."/>
            <person name="Jones D.A.B."/>
            <person name="Phan H.T."/>
            <person name="Tan K.-C."/>
            <person name="Hane J.K."/>
        </authorList>
    </citation>
    <scope>NUCLEOTIDE SEQUENCE [LARGE SCALE GENOMIC DNA]</scope>
    <source>
        <strain evidence="3">SN15 / ATCC MYA-4574 / FGSC 10173)</strain>
    </source>
</reference>
<evidence type="ECO:0000313" key="3">
    <source>
        <dbReference type="Proteomes" id="UP000663193"/>
    </source>
</evidence>